<keyword evidence="10" id="KW-1185">Reference proteome</keyword>
<evidence type="ECO:0000313" key="9">
    <source>
        <dbReference type="EMBL" id="GMQ29665.1"/>
    </source>
</evidence>
<sequence>MRKLQTAAYFLIVLVLGALVMKEGSFILVPLVWGVFFAFALNPLAVWFEKKSIPRGMSIVLSIFLISSAVLGIFYLLLNQMVGLIRDIPEIGANLQSKLELYSEELSFLIGGDGVDSDHKTEFWSIVRPENINQTLFSTGKSLTLAGIIPLYIFLLLYYKDFFGEFLVQISKEKKEDVLAWVRDSGLVIQSYLIGMIRVTFIVSVLSGLFFFSIGVKYFLLFAAFIAIMNLIPYVGVVISSFFAILYVFLTFDTLFFPLLTFFVLWGIQLLENNIITPLVVGAKVQVNALAVILAILLGGWLWGVSGMVLFIPLVGVLKITLSRSERLHPFAYLLGDQIPVEEESENFVKILARKLRRKEKVNRSGEKT</sequence>
<dbReference type="RefSeq" id="WP_338224385.1">
    <property type="nucleotide sequence ID" value="NZ_BTPD01000007.1"/>
</dbReference>
<feature type="transmembrane region" description="Helical" evidence="8">
    <location>
        <begin position="218"/>
        <end position="239"/>
    </location>
</feature>
<keyword evidence="5 8" id="KW-0812">Transmembrane</keyword>
<evidence type="ECO:0000256" key="6">
    <source>
        <dbReference type="ARBA" id="ARBA00022989"/>
    </source>
</evidence>
<dbReference type="Proteomes" id="UP001338309">
    <property type="component" value="Unassembled WGS sequence"/>
</dbReference>
<proteinExistence type="inferred from homology"/>
<protein>
    <submittedName>
        <fullName evidence="9">AI-2E family transporter</fullName>
    </submittedName>
</protein>
<evidence type="ECO:0000256" key="3">
    <source>
        <dbReference type="ARBA" id="ARBA00022448"/>
    </source>
</evidence>
<name>A0ABQ6PQW4_9BACT</name>
<keyword evidence="3" id="KW-0813">Transport</keyword>
<evidence type="ECO:0000256" key="2">
    <source>
        <dbReference type="ARBA" id="ARBA00009773"/>
    </source>
</evidence>
<feature type="transmembrane region" description="Helical" evidence="8">
    <location>
        <begin position="289"/>
        <end position="318"/>
    </location>
</feature>
<keyword evidence="7 8" id="KW-0472">Membrane</keyword>
<reference evidence="9 10" key="1">
    <citation type="submission" date="2023-08" db="EMBL/GenBank/DDBJ databases">
        <title>Draft genome sequence of Algoriphagus confluentis.</title>
        <authorList>
            <person name="Takatani N."/>
            <person name="Hosokawa M."/>
            <person name="Sawabe T."/>
        </authorList>
    </citation>
    <scope>NUCLEOTIDE SEQUENCE [LARGE SCALE GENOMIC DNA]</scope>
    <source>
        <strain evidence="9 10">NBRC 111222</strain>
    </source>
</reference>
<feature type="transmembrane region" description="Helical" evidence="8">
    <location>
        <begin position="142"/>
        <end position="159"/>
    </location>
</feature>
<evidence type="ECO:0000313" key="10">
    <source>
        <dbReference type="Proteomes" id="UP001338309"/>
    </source>
</evidence>
<organism evidence="9 10">
    <name type="scientific">Algoriphagus confluentis</name>
    <dbReference type="NCBI Taxonomy" id="1697556"/>
    <lineage>
        <taxon>Bacteria</taxon>
        <taxon>Pseudomonadati</taxon>
        <taxon>Bacteroidota</taxon>
        <taxon>Cytophagia</taxon>
        <taxon>Cytophagales</taxon>
        <taxon>Cyclobacteriaceae</taxon>
        <taxon>Algoriphagus</taxon>
    </lineage>
</organism>
<comment type="similarity">
    <text evidence="2">Belongs to the autoinducer-2 exporter (AI-2E) (TC 2.A.86) family.</text>
</comment>
<evidence type="ECO:0000256" key="8">
    <source>
        <dbReference type="SAM" id="Phobius"/>
    </source>
</evidence>
<feature type="transmembrane region" description="Helical" evidence="8">
    <location>
        <begin position="59"/>
        <end position="78"/>
    </location>
</feature>
<evidence type="ECO:0000256" key="1">
    <source>
        <dbReference type="ARBA" id="ARBA00004651"/>
    </source>
</evidence>
<dbReference type="Pfam" id="PF01594">
    <property type="entry name" value="AI-2E_transport"/>
    <property type="match status" value="1"/>
</dbReference>
<dbReference type="PANTHER" id="PTHR21716:SF53">
    <property type="entry name" value="PERMEASE PERM-RELATED"/>
    <property type="match status" value="1"/>
</dbReference>
<keyword evidence="4" id="KW-1003">Cell membrane</keyword>
<evidence type="ECO:0000256" key="7">
    <source>
        <dbReference type="ARBA" id="ARBA00023136"/>
    </source>
</evidence>
<comment type="subcellular location">
    <subcellularLocation>
        <location evidence="1">Cell membrane</location>
        <topology evidence="1">Multi-pass membrane protein</topology>
    </subcellularLocation>
</comment>
<feature type="transmembrane region" description="Helical" evidence="8">
    <location>
        <begin position="192"/>
        <end position="212"/>
    </location>
</feature>
<keyword evidence="6 8" id="KW-1133">Transmembrane helix</keyword>
<accession>A0ABQ6PQW4</accession>
<comment type="caution">
    <text evidence="9">The sequence shown here is derived from an EMBL/GenBank/DDBJ whole genome shotgun (WGS) entry which is preliminary data.</text>
</comment>
<gene>
    <name evidence="9" type="ORF">Aconfl_23080</name>
</gene>
<evidence type="ECO:0000256" key="5">
    <source>
        <dbReference type="ARBA" id="ARBA00022692"/>
    </source>
</evidence>
<feature type="transmembrane region" description="Helical" evidence="8">
    <location>
        <begin position="27"/>
        <end position="47"/>
    </location>
</feature>
<feature type="transmembrane region" description="Helical" evidence="8">
    <location>
        <begin position="246"/>
        <end position="269"/>
    </location>
</feature>
<evidence type="ECO:0000256" key="4">
    <source>
        <dbReference type="ARBA" id="ARBA00022475"/>
    </source>
</evidence>
<dbReference type="InterPro" id="IPR002549">
    <property type="entry name" value="AI-2E-like"/>
</dbReference>
<dbReference type="EMBL" id="BTPD01000007">
    <property type="protein sequence ID" value="GMQ29665.1"/>
    <property type="molecule type" value="Genomic_DNA"/>
</dbReference>
<dbReference type="PANTHER" id="PTHR21716">
    <property type="entry name" value="TRANSMEMBRANE PROTEIN"/>
    <property type="match status" value="1"/>
</dbReference>